<comment type="caution">
    <text evidence="1">The sequence shown here is derived from an EMBL/GenBank/DDBJ whole genome shotgun (WGS) entry which is preliminary data.</text>
</comment>
<evidence type="ECO:0000313" key="1">
    <source>
        <dbReference type="EMBL" id="GGN64198.1"/>
    </source>
</evidence>
<name>A0ABQ2K1I8_9ACTN</name>
<proteinExistence type="predicted"/>
<dbReference type="RefSeq" id="WP_189104434.1">
    <property type="nucleotide sequence ID" value="NZ_BMND01000059.1"/>
</dbReference>
<sequence length="230" mass="25283">MANEDMWNDTDGATEERVAFQARLRDLVLNETNRRRQRARLAPVASPNTLNPTSPAAKELHLQHLAVAIEAAAELGPILTELVDGIAERAGRAGAGYPELAQAASLNTRQAARQRWPKAVGTGWRLYTLRHGLDGAEVARFRSREKAINRGRYALLQGQMNASGDYAAVVVDNFDDVIWACHFDPATYDLAETALPDDLITAPAQDSDQHAPWVNAWTTHVHRATGQSRT</sequence>
<accession>A0ABQ2K1I8</accession>
<organism evidence="1 2">
    <name type="scientific">Streptomyces kronopolitis</name>
    <dbReference type="NCBI Taxonomy" id="1612435"/>
    <lineage>
        <taxon>Bacteria</taxon>
        <taxon>Bacillati</taxon>
        <taxon>Actinomycetota</taxon>
        <taxon>Actinomycetes</taxon>
        <taxon>Kitasatosporales</taxon>
        <taxon>Streptomycetaceae</taxon>
        <taxon>Streptomyces</taxon>
    </lineage>
</organism>
<keyword evidence="2" id="KW-1185">Reference proteome</keyword>
<gene>
    <name evidence="1" type="ORF">GCM10012285_66040</name>
</gene>
<dbReference type="GeneID" id="301552275"/>
<dbReference type="Proteomes" id="UP000600080">
    <property type="component" value="Unassembled WGS sequence"/>
</dbReference>
<reference evidence="2" key="1">
    <citation type="journal article" date="2019" name="Int. J. Syst. Evol. Microbiol.">
        <title>The Global Catalogue of Microorganisms (GCM) 10K type strain sequencing project: providing services to taxonomists for standard genome sequencing and annotation.</title>
        <authorList>
            <consortium name="The Broad Institute Genomics Platform"/>
            <consortium name="The Broad Institute Genome Sequencing Center for Infectious Disease"/>
            <person name="Wu L."/>
            <person name="Ma J."/>
        </authorList>
    </citation>
    <scope>NUCLEOTIDE SEQUENCE [LARGE SCALE GENOMIC DNA]</scope>
    <source>
        <strain evidence="2">CGMCC 4.7323</strain>
    </source>
</reference>
<protein>
    <submittedName>
        <fullName evidence="1">Uncharacterized protein</fullName>
    </submittedName>
</protein>
<dbReference type="EMBL" id="BMND01000059">
    <property type="protein sequence ID" value="GGN64198.1"/>
    <property type="molecule type" value="Genomic_DNA"/>
</dbReference>
<evidence type="ECO:0000313" key="2">
    <source>
        <dbReference type="Proteomes" id="UP000600080"/>
    </source>
</evidence>